<accession>A0ABR1QKL7</accession>
<dbReference type="InterPro" id="IPR050121">
    <property type="entry name" value="Cytochrome_P450_monoxygenase"/>
</dbReference>
<proteinExistence type="inferred from homology"/>
<keyword evidence="5 6" id="KW-0408">Iron</keyword>
<dbReference type="InterPro" id="IPR036396">
    <property type="entry name" value="Cyt_P450_sf"/>
</dbReference>
<evidence type="ECO:0000256" key="3">
    <source>
        <dbReference type="ARBA" id="ARBA00022617"/>
    </source>
</evidence>
<dbReference type="Pfam" id="PF00067">
    <property type="entry name" value="p450"/>
    <property type="match status" value="1"/>
</dbReference>
<dbReference type="RefSeq" id="XP_066702318.1">
    <property type="nucleotide sequence ID" value="XM_066842456.1"/>
</dbReference>
<evidence type="ECO:0000256" key="1">
    <source>
        <dbReference type="ARBA" id="ARBA00001971"/>
    </source>
</evidence>
<dbReference type="SUPFAM" id="SSF48264">
    <property type="entry name" value="Cytochrome P450"/>
    <property type="match status" value="1"/>
</dbReference>
<keyword evidence="7" id="KW-0472">Membrane</keyword>
<evidence type="ECO:0000256" key="6">
    <source>
        <dbReference type="RuleBase" id="RU000461"/>
    </source>
</evidence>
<keyword evidence="6" id="KW-0560">Oxidoreductase</keyword>
<dbReference type="GeneID" id="92075518"/>
<evidence type="ECO:0000256" key="4">
    <source>
        <dbReference type="ARBA" id="ARBA00022723"/>
    </source>
</evidence>
<keyword evidence="7" id="KW-0812">Transmembrane</keyword>
<gene>
    <name evidence="8" type="ORF">PG986_006234</name>
</gene>
<dbReference type="PRINTS" id="PR00463">
    <property type="entry name" value="EP450I"/>
</dbReference>
<dbReference type="PANTHER" id="PTHR24305:SF210">
    <property type="entry name" value="CYTOCHROME P450 MONOOXYGENASE ASQL-RELATED"/>
    <property type="match status" value="1"/>
</dbReference>
<evidence type="ECO:0000256" key="5">
    <source>
        <dbReference type="ARBA" id="ARBA00023004"/>
    </source>
</evidence>
<keyword evidence="3 6" id="KW-0349">Heme</keyword>
<protein>
    <submittedName>
        <fullName evidence="8">Cytochrome P450</fullName>
    </submittedName>
</protein>
<name>A0ABR1QKL7_9PEZI</name>
<organism evidence="8 9">
    <name type="scientific">Apiospora aurea</name>
    <dbReference type="NCBI Taxonomy" id="335848"/>
    <lineage>
        <taxon>Eukaryota</taxon>
        <taxon>Fungi</taxon>
        <taxon>Dikarya</taxon>
        <taxon>Ascomycota</taxon>
        <taxon>Pezizomycotina</taxon>
        <taxon>Sordariomycetes</taxon>
        <taxon>Xylariomycetidae</taxon>
        <taxon>Amphisphaeriales</taxon>
        <taxon>Apiosporaceae</taxon>
        <taxon>Apiospora</taxon>
    </lineage>
</organism>
<evidence type="ECO:0000256" key="7">
    <source>
        <dbReference type="SAM" id="Phobius"/>
    </source>
</evidence>
<keyword evidence="4 6" id="KW-0479">Metal-binding</keyword>
<reference evidence="8 9" key="1">
    <citation type="submission" date="2023-01" db="EMBL/GenBank/DDBJ databases">
        <title>Analysis of 21 Apiospora genomes using comparative genomics revels a genus with tremendous synthesis potential of carbohydrate active enzymes and secondary metabolites.</title>
        <authorList>
            <person name="Sorensen T."/>
        </authorList>
    </citation>
    <scope>NUCLEOTIDE SEQUENCE [LARGE SCALE GENOMIC DNA]</scope>
    <source>
        <strain evidence="8 9">CBS 24483</strain>
    </source>
</reference>
<dbReference type="PROSITE" id="PS00086">
    <property type="entry name" value="CYTOCHROME_P450"/>
    <property type="match status" value="1"/>
</dbReference>
<comment type="cofactor">
    <cofactor evidence="1">
        <name>heme</name>
        <dbReference type="ChEBI" id="CHEBI:30413"/>
    </cofactor>
</comment>
<comment type="similarity">
    <text evidence="2 6">Belongs to the cytochrome P450 family.</text>
</comment>
<comment type="caution">
    <text evidence="8">The sequence shown here is derived from an EMBL/GenBank/DDBJ whole genome shotgun (WGS) entry which is preliminary data.</text>
</comment>
<dbReference type="Proteomes" id="UP001391051">
    <property type="component" value="Unassembled WGS sequence"/>
</dbReference>
<sequence length="451" mass="50255">MGSFITLLAVATGAYLAYSILAVIYLLCFHRLARFSDKALREQARIIESYADSFMARIRREMALSQTQGMVDLTKLYGYAAFDTITDLSLGESLCDGLEGLNEHGWVKNYFFHAKFSAIRTALSRFSPLDKVLGLALLSMTRKARQRNWKVITGALNRRLAKAKHEKGNERADLLSPLVDRLGSFEGSGKGPTGSSTITPGETLSNGIAFVIAGTQLNTNVLSTATYLLLRHREKWDRLADEVRTRFAAVEDITVQTTQDLPYLDATIDEALRIRHPTPINLPRAVPRGVSLVVDGQAIPEDVVVGINLQSIQNDSSLWVEPRGFHPERFLPATHPLYEARFEADVKDAFMPFSTGPRNCVGNKSVAPFDFHFHTSHCCTDADLAPFPARLFFAQVRLLIARVVWSFDLEQPRVGGEVPGADNNDWLQQRAWFAFEPQPLWVKPVAPAPKP</sequence>
<feature type="transmembrane region" description="Helical" evidence="7">
    <location>
        <begin position="6"/>
        <end position="28"/>
    </location>
</feature>
<keyword evidence="7" id="KW-1133">Transmembrane helix</keyword>
<dbReference type="Gene3D" id="1.10.630.10">
    <property type="entry name" value="Cytochrome P450"/>
    <property type="match status" value="1"/>
</dbReference>
<dbReference type="EMBL" id="JAQQWE010000004">
    <property type="protein sequence ID" value="KAK7957012.1"/>
    <property type="molecule type" value="Genomic_DNA"/>
</dbReference>
<evidence type="ECO:0000313" key="8">
    <source>
        <dbReference type="EMBL" id="KAK7957012.1"/>
    </source>
</evidence>
<dbReference type="PANTHER" id="PTHR24305">
    <property type="entry name" value="CYTOCHROME P450"/>
    <property type="match status" value="1"/>
</dbReference>
<dbReference type="InterPro" id="IPR002401">
    <property type="entry name" value="Cyt_P450_E_grp-I"/>
</dbReference>
<keyword evidence="9" id="KW-1185">Reference proteome</keyword>
<keyword evidence="6" id="KW-0503">Monooxygenase</keyword>
<dbReference type="InterPro" id="IPR001128">
    <property type="entry name" value="Cyt_P450"/>
</dbReference>
<evidence type="ECO:0000313" key="9">
    <source>
        <dbReference type="Proteomes" id="UP001391051"/>
    </source>
</evidence>
<dbReference type="InterPro" id="IPR017972">
    <property type="entry name" value="Cyt_P450_CS"/>
</dbReference>
<evidence type="ECO:0000256" key="2">
    <source>
        <dbReference type="ARBA" id="ARBA00010617"/>
    </source>
</evidence>